<dbReference type="GO" id="GO:0010387">
    <property type="term" value="P:COP9 signalosome assembly"/>
    <property type="evidence" value="ECO:0007669"/>
    <property type="project" value="InterPro"/>
</dbReference>
<evidence type="ECO:0000313" key="3">
    <source>
        <dbReference type="Proteomes" id="UP000026915"/>
    </source>
</evidence>
<organism evidence="2 3">
    <name type="scientific">Theobroma cacao</name>
    <name type="common">Cacao</name>
    <name type="synonym">Cocoa</name>
    <dbReference type="NCBI Taxonomy" id="3641"/>
    <lineage>
        <taxon>Eukaryota</taxon>
        <taxon>Viridiplantae</taxon>
        <taxon>Streptophyta</taxon>
        <taxon>Embryophyta</taxon>
        <taxon>Tracheophyta</taxon>
        <taxon>Spermatophyta</taxon>
        <taxon>Magnoliopsida</taxon>
        <taxon>eudicotyledons</taxon>
        <taxon>Gunneridae</taxon>
        <taxon>Pentapetalae</taxon>
        <taxon>rosids</taxon>
        <taxon>malvids</taxon>
        <taxon>Malvales</taxon>
        <taxon>Malvaceae</taxon>
        <taxon>Byttnerioideae</taxon>
        <taxon>Theobroma</taxon>
    </lineage>
</organism>
<protein>
    <recommendedName>
        <fullName evidence="4">TF-B3 domain-containing protein</fullName>
    </recommendedName>
</protein>
<dbReference type="Proteomes" id="UP000026915">
    <property type="component" value="Chromosome 7"/>
</dbReference>
<dbReference type="HOGENOM" id="CLU_1411077_0_0_1"/>
<sequence>MKHWLPNPSTRSLIYICNNLMPQVAAEGVAFRDEWPFAIHLLGHIYADDINSARFLWKSIPAAIKESQPELVLQPGKLGLQVAQVTCKASAKVLTGYAMTEVVVKVVKIRKDKEMGLRITSKDGNLDLLPKGNCKFPVQSEHGELDLEIIQADGDSRIIRGEGWKDFIRHYQLGAIVTLYLDENGSFKLQARK</sequence>
<accession>A0A061FCL6</accession>
<dbReference type="STRING" id="3641.A0A061FCL6"/>
<proteinExistence type="predicted"/>
<dbReference type="InterPro" id="IPR033205">
    <property type="entry name" value="COP9_CSN8"/>
</dbReference>
<dbReference type="Gramene" id="EOY12204">
    <property type="protein sequence ID" value="EOY12204"/>
    <property type="gene ID" value="TCM_030771"/>
</dbReference>
<dbReference type="PANTHER" id="PTHR13339:SF0">
    <property type="entry name" value="COP9 SIGNALOSOME COMPLEX SUBUNIT 8"/>
    <property type="match status" value="1"/>
</dbReference>
<name>A0A061FCL6_THECC</name>
<keyword evidence="1" id="KW-0963">Cytoplasm</keyword>
<dbReference type="GO" id="GO:0000338">
    <property type="term" value="P:protein deneddylation"/>
    <property type="evidence" value="ECO:0007669"/>
    <property type="project" value="InterPro"/>
</dbReference>
<evidence type="ECO:0000313" key="2">
    <source>
        <dbReference type="EMBL" id="EOY12204.1"/>
    </source>
</evidence>
<dbReference type="GO" id="GO:0008180">
    <property type="term" value="C:COP9 signalosome"/>
    <property type="evidence" value="ECO:0007669"/>
    <property type="project" value="InterPro"/>
</dbReference>
<dbReference type="eggNOG" id="KOG4414">
    <property type="taxonomic scope" value="Eukaryota"/>
</dbReference>
<dbReference type="EMBL" id="CM001885">
    <property type="protein sequence ID" value="EOY12204.1"/>
    <property type="molecule type" value="Genomic_DNA"/>
</dbReference>
<reference evidence="2 3" key="1">
    <citation type="journal article" date="2013" name="Genome Biol.">
        <title>The genome sequence of the most widely cultivated cacao type and its use to identify candidate genes regulating pod color.</title>
        <authorList>
            <person name="Motamayor J.C."/>
            <person name="Mockaitis K."/>
            <person name="Schmutz J."/>
            <person name="Haiminen N."/>
            <person name="Iii D.L."/>
            <person name="Cornejo O."/>
            <person name="Findley S.D."/>
            <person name="Zheng P."/>
            <person name="Utro F."/>
            <person name="Royaert S."/>
            <person name="Saski C."/>
            <person name="Jenkins J."/>
            <person name="Podicheti R."/>
            <person name="Zhao M."/>
            <person name="Scheffler B.E."/>
            <person name="Stack J.C."/>
            <person name="Feltus F.A."/>
            <person name="Mustiga G.M."/>
            <person name="Amores F."/>
            <person name="Phillips W."/>
            <person name="Marelli J.P."/>
            <person name="May G.D."/>
            <person name="Shapiro H."/>
            <person name="Ma J."/>
            <person name="Bustamante C.D."/>
            <person name="Schnell R.J."/>
            <person name="Main D."/>
            <person name="Gilbert D."/>
            <person name="Parida L."/>
            <person name="Kuhn D.N."/>
        </authorList>
    </citation>
    <scope>NUCLEOTIDE SEQUENCE [LARGE SCALE GENOMIC DNA]</scope>
    <source>
        <strain evidence="3">cv. Matina 1-6</strain>
    </source>
</reference>
<gene>
    <name evidence="2" type="ORF">TCM_030771</name>
</gene>
<dbReference type="InParanoid" id="A0A061FCL6"/>
<dbReference type="PANTHER" id="PTHR13339">
    <property type="entry name" value="COP9 SIGNALOSOME COMPLEX SUBUNIT 8"/>
    <property type="match status" value="1"/>
</dbReference>
<evidence type="ECO:0008006" key="4">
    <source>
        <dbReference type="Google" id="ProtNLM"/>
    </source>
</evidence>
<keyword evidence="3" id="KW-1185">Reference proteome</keyword>
<dbReference type="AlphaFoldDB" id="A0A061FCL6"/>
<evidence type="ECO:0000256" key="1">
    <source>
        <dbReference type="ARBA" id="ARBA00022490"/>
    </source>
</evidence>